<evidence type="ECO:0000313" key="1">
    <source>
        <dbReference type="EMBL" id="OIQ98569.1"/>
    </source>
</evidence>
<accession>A0A1J5RS96</accession>
<proteinExistence type="predicted"/>
<organism evidence="1">
    <name type="scientific">mine drainage metagenome</name>
    <dbReference type="NCBI Taxonomy" id="410659"/>
    <lineage>
        <taxon>unclassified sequences</taxon>
        <taxon>metagenomes</taxon>
        <taxon>ecological metagenomes</taxon>
    </lineage>
</organism>
<sequence length="494" mass="58773">MRKATIEPYASKLIWQEISPAPFESGWSIFIKLIGLNVISPREIAQLICRTDYKKYRESSLRYREGEWIDFDRFGQLLNVDSDRLRVGFLDTLNFTVTGYIYTKGEKTCNTCLSKGYHNVFFELGFIDICPWHREKLNSCRYCLTTVYSRGLKPKEDPFSKSDSKWLEWSSECKHIQIYDKQISSTNLLDDDELIKVKNSSLQFCVWWNKVKSQPEIFQFLSKTNYSDNEIEFLDFFLNAAEEIAGPCPWPLCHKRYPIRTLNWHENDQSCEDYDINNSSASISSLWGENYRSVRKHLYRRYIRHHKPCWNLLTNTHANDLSHIDCDTACFACIAFATWRLLNENLLVLEGFKNPKIRTFYIKIFELPEENFVQSNRAHLNLLYAQFFLIWHLIITKSSISKVAINFGDRFLKYYIPYITFNSNCTVLIPSPDYLLMKSIEHCADREKNHQTMFYSNNSEDWFETLNYQYVNYNKIIFKMYKFLARGRFYYLNL</sequence>
<comment type="caution">
    <text evidence="1">The sequence shown here is derived from an EMBL/GenBank/DDBJ whole genome shotgun (WGS) entry which is preliminary data.</text>
</comment>
<protein>
    <submittedName>
        <fullName evidence="1">Uncharacterized protein</fullName>
    </submittedName>
</protein>
<dbReference type="EMBL" id="MLJW01000117">
    <property type="protein sequence ID" value="OIQ98569.1"/>
    <property type="molecule type" value="Genomic_DNA"/>
</dbReference>
<name>A0A1J5RS96_9ZZZZ</name>
<reference evidence="1" key="1">
    <citation type="submission" date="2016-10" db="EMBL/GenBank/DDBJ databases">
        <title>Sequence of Gallionella enrichment culture.</title>
        <authorList>
            <person name="Poehlein A."/>
            <person name="Muehling M."/>
            <person name="Daniel R."/>
        </authorList>
    </citation>
    <scope>NUCLEOTIDE SEQUENCE</scope>
</reference>
<dbReference type="AlphaFoldDB" id="A0A1J5RS96"/>
<gene>
    <name evidence="1" type="ORF">GALL_193940</name>
</gene>